<keyword evidence="7 9" id="KW-0067">ATP-binding</keyword>
<dbReference type="PANTHER" id="PTHR32182:SF0">
    <property type="entry name" value="DNA REPLICATION AND REPAIR PROTEIN RECF"/>
    <property type="match status" value="1"/>
</dbReference>
<dbReference type="PROSITE" id="PS00617">
    <property type="entry name" value="RECF_1"/>
    <property type="match status" value="1"/>
</dbReference>
<dbReference type="RefSeq" id="WP_085210495.1">
    <property type="nucleotide sequence ID" value="NZ_FXAM01000001.1"/>
</dbReference>
<dbReference type="HAMAP" id="MF_00365">
    <property type="entry name" value="RecF"/>
    <property type="match status" value="1"/>
</dbReference>
<dbReference type="GO" id="GO:0006260">
    <property type="term" value="P:DNA replication"/>
    <property type="evidence" value="ECO:0007669"/>
    <property type="project" value="UniProtKB-UniRule"/>
</dbReference>
<dbReference type="GO" id="GO:0005737">
    <property type="term" value="C:cytoplasm"/>
    <property type="evidence" value="ECO:0007669"/>
    <property type="project" value="UniProtKB-SubCell"/>
</dbReference>
<dbReference type="InterPro" id="IPR042174">
    <property type="entry name" value="RecF_2"/>
</dbReference>
<keyword evidence="8 9" id="KW-0238">DNA-binding</keyword>
<evidence type="ECO:0000256" key="3">
    <source>
        <dbReference type="ARBA" id="ARBA00020170"/>
    </source>
</evidence>
<dbReference type="Proteomes" id="UP000192923">
    <property type="component" value="Unassembled WGS sequence"/>
</dbReference>
<dbReference type="OrthoDB" id="9803889at2"/>
<evidence type="ECO:0000256" key="9">
    <source>
        <dbReference type="HAMAP-Rule" id="MF_00365"/>
    </source>
</evidence>
<dbReference type="InterPro" id="IPR018078">
    <property type="entry name" value="DNA-binding_RecF_CS"/>
</dbReference>
<dbReference type="InterPro" id="IPR003395">
    <property type="entry name" value="RecF/RecN/SMC_N"/>
</dbReference>
<feature type="binding site" evidence="9">
    <location>
        <begin position="30"/>
        <end position="37"/>
    </location>
    <ligand>
        <name>ATP</name>
        <dbReference type="ChEBI" id="CHEBI:30616"/>
    </ligand>
</feature>
<keyword evidence="9" id="KW-0234">DNA repair</keyword>
<dbReference type="Gene3D" id="1.20.1050.90">
    <property type="entry name" value="RecF/RecN/SMC, N-terminal domain"/>
    <property type="match status" value="1"/>
</dbReference>
<organism evidence="11 12">
    <name type="scientific">Methylomagnum ishizawai</name>
    <dbReference type="NCBI Taxonomy" id="1760988"/>
    <lineage>
        <taxon>Bacteria</taxon>
        <taxon>Pseudomonadati</taxon>
        <taxon>Pseudomonadota</taxon>
        <taxon>Gammaproteobacteria</taxon>
        <taxon>Methylococcales</taxon>
        <taxon>Methylococcaceae</taxon>
        <taxon>Methylomagnum</taxon>
    </lineage>
</organism>
<evidence type="ECO:0000256" key="5">
    <source>
        <dbReference type="ARBA" id="ARBA00022705"/>
    </source>
</evidence>
<evidence type="ECO:0000313" key="12">
    <source>
        <dbReference type="Proteomes" id="UP000192923"/>
    </source>
</evidence>
<dbReference type="InterPro" id="IPR027417">
    <property type="entry name" value="P-loop_NTPase"/>
</dbReference>
<proteinExistence type="inferred from homology"/>
<dbReference type="GO" id="GO:0005524">
    <property type="term" value="F:ATP binding"/>
    <property type="evidence" value="ECO:0007669"/>
    <property type="project" value="UniProtKB-UniRule"/>
</dbReference>
<protein>
    <recommendedName>
        <fullName evidence="3 9">DNA replication and repair protein RecF</fullName>
    </recommendedName>
</protein>
<dbReference type="Pfam" id="PF02463">
    <property type="entry name" value="SMC_N"/>
    <property type="match status" value="1"/>
</dbReference>
<dbReference type="AlphaFoldDB" id="A0A1Y6CTU2"/>
<dbReference type="NCBIfam" id="TIGR00611">
    <property type="entry name" value="recf"/>
    <property type="match status" value="1"/>
</dbReference>
<evidence type="ECO:0000256" key="7">
    <source>
        <dbReference type="ARBA" id="ARBA00022840"/>
    </source>
</evidence>
<evidence type="ECO:0000256" key="1">
    <source>
        <dbReference type="ARBA" id="ARBA00004496"/>
    </source>
</evidence>
<evidence type="ECO:0000256" key="2">
    <source>
        <dbReference type="ARBA" id="ARBA00008016"/>
    </source>
</evidence>
<comment type="function">
    <text evidence="9">The RecF protein is involved in DNA metabolism; it is required for DNA replication and normal SOS inducibility. RecF binds preferentially to single-stranded, linear DNA. It also seems to bind ATP.</text>
</comment>
<keyword evidence="9" id="KW-0227">DNA damage</keyword>
<keyword evidence="9" id="KW-0742">SOS response</keyword>
<gene>
    <name evidence="9" type="primary">recF</name>
    <name evidence="11" type="ORF">SAMN02949497_0994</name>
</gene>
<evidence type="ECO:0000256" key="6">
    <source>
        <dbReference type="ARBA" id="ARBA00022741"/>
    </source>
</evidence>
<keyword evidence="12" id="KW-1185">Reference proteome</keyword>
<keyword evidence="4 9" id="KW-0963">Cytoplasm</keyword>
<evidence type="ECO:0000256" key="4">
    <source>
        <dbReference type="ARBA" id="ARBA00022490"/>
    </source>
</evidence>
<evidence type="ECO:0000259" key="10">
    <source>
        <dbReference type="Pfam" id="PF02463"/>
    </source>
</evidence>
<keyword evidence="6 9" id="KW-0547">Nucleotide-binding</keyword>
<evidence type="ECO:0000313" key="11">
    <source>
        <dbReference type="EMBL" id="SMF93707.1"/>
    </source>
</evidence>
<dbReference type="Gene3D" id="3.40.50.300">
    <property type="entry name" value="P-loop containing nucleotide triphosphate hydrolases"/>
    <property type="match status" value="1"/>
</dbReference>
<dbReference type="GO" id="GO:0009432">
    <property type="term" value="P:SOS response"/>
    <property type="evidence" value="ECO:0007669"/>
    <property type="project" value="UniProtKB-UniRule"/>
</dbReference>
<comment type="similarity">
    <text evidence="2 9">Belongs to the RecF family.</text>
</comment>
<dbReference type="GO" id="GO:0003697">
    <property type="term" value="F:single-stranded DNA binding"/>
    <property type="evidence" value="ECO:0007669"/>
    <property type="project" value="UniProtKB-UniRule"/>
</dbReference>
<dbReference type="GO" id="GO:0006302">
    <property type="term" value="P:double-strand break repair"/>
    <property type="evidence" value="ECO:0007669"/>
    <property type="project" value="TreeGrafter"/>
</dbReference>
<feature type="domain" description="RecF/RecN/SMC N-terminal" evidence="10">
    <location>
        <begin position="3"/>
        <end position="340"/>
    </location>
</feature>
<dbReference type="InterPro" id="IPR001238">
    <property type="entry name" value="DNA-binding_RecF"/>
</dbReference>
<evidence type="ECO:0000256" key="8">
    <source>
        <dbReference type="ARBA" id="ARBA00023125"/>
    </source>
</evidence>
<accession>A0A1Y6CTU2</accession>
<dbReference type="SUPFAM" id="SSF52540">
    <property type="entry name" value="P-loop containing nucleoside triphosphate hydrolases"/>
    <property type="match status" value="1"/>
</dbReference>
<dbReference type="EMBL" id="FXAM01000001">
    <property type="protein sequence ID" value="SMF93707.1"/>
    <property type="molecule type" value="Genomic_DNA"/>
</dbReference>
<dbReference type="PANTHER" id="PTHR32182">
    <property type="entry name" value="DNA REPLICATION AND REPAIR PROTEIN RECF"/>
    <property type="match status" value="1"/>
</dbReference>
<name>A0A1Y6CTU2_9GAMM</name>
<keyword evidence="5 9" id="KW-0235">DNA replication</keyword>
<sequence>MSLLKLEAQDVRNIAAATLLPSPRLNFLVGPNASGKTSLLEAIYLLGRARSFRTSQPHQIIRFDQPALTVVGRVAADSSPPLPVGLRIARNGRREIHLDGRGLHSSAELLRAFPVLAIQPGSVALLEGPPKTRRQFLDFGAFHENPAYLDHWRRYTQALGQRNALLREKRPRELAPWTHEAARYGTIVGETRRLYAERLEPFFQDTAQRFFKGLVFQLHTQAGWDTANPLEKLLEQDIPHDLRHGHTQSGPHKGDFSIALQGRPVKAYLSRGQMKLLVYALLLAQARLLEARAGAAGCVLIDDVASELDEDNKKNLLGFLREGRTQYFISATDSKMIQNGLGEEAALFEIAHGQASPPTHFPVP</sequence>
<dbReference type="GO" id="GO:0000731">
    <property type="term" value="P:DNA synthesis involved in DNA repair"/>
    <property type="evidence" value="ECO:0007669"/>
    <property type="project" value="TreeGrafter"/>
</dbReference>
<reference evidence="11 12" key="1">
    <citation type="submission" date="2016-12" db="EMBL/GenBank/DDBJ databases">
        <authorList>
            <person name="Song W.-J."/>
            <person name="Kurnit D.M."/>
        </authorList>
    </citation>
    <scope>NUCLEOTIDE SEQUENCE [LARGE SCALE GENOMIC DNA]</scope>
    <source>
        <strain evidence="11 12">175</strain>
    </source>
</reference>
<dbReference type="STRING" id="1760988.SAMN02949497_0994"/>
<comment type="subcellular location">
    <subcellularLocation>
        <location evidence="1 9">Cytoplasm</location>
    </subcellularLocation>
</comment>